<feature type="chain" id="PRO_5042111810" evidence="1">
    <location>
        <begin position="19"/>
        <end position="116"/>
    </location>
</feature>
<keyword evidence="1" id="KW-0732">Signal</keyword>
<reference evidence="3" key="1">
    <citation type="submission" date="2024-02" db="UniProtKB">
        <authorList>
            <consortium name="WormBaseParasite"/>
        </authorList>
    </citation>
    <scope>IDENTIFICATION</scope>
</reference>
<proteinExistence type="predicted"/>
<evidence type="ECO:0000256" key="1">
    <source>
        <dbReference type="SAM" id="SignalP"/>
    </source>
</evidence>
<sequence>MRFLIALYLVTFLRFTFSIKCWMDSTNGKTVSEQAIQQCCVCGNSCVSFPSNGKYIWSCGCLVQKSGITMDACENRGDLRFECCTDDLCNTIRKADRGRDEIPSLLAQSFAKMLRH</sequence>
<name>A0AAF3JB50_9BILA</name>
<evidence type="ECO:0000313" key="2">
    <source>
        <dbReference type="Proteomes" id="UP000887575"/>
    </source>
</evidence>
<protein>
    <submittedName>
        <fullName evidence="3">Uncharacterized protein</fullName>
    </submittedName>
</protein>
<dbReference type="WBParaSite" id="MBELARI_LOCUS7921">
    <property type="protein sequence ID" value="MBELARI_LOCUS7921"/>
    <property type="gene ID" value="MBELARI_LOCUS7921"/>
</dbReference>
<evidence type="ECO:0000313" key="3">
    <source>
        <dbReference type="WBParaSite" id="MBELARI_LOCUS7921"/>
    </source>
</evidence>
<keyword evidence="2" id="KW-1185">Reference proteome</keyword>
<dbReference type="AlphaFoldDB" id="A0AAF3JB50"/>
<organism evidence="2 3">
    <name type="scientific">Mesorhabditis belari</name>
    <dbReference type="NCBI Taxonomy" id="2138241"/>
    <lineage>
        <taxon>Eukaryota</taxon>
        <taxon>Metazoa</taxon>
        <taxon>Ecdysozoa</taxon>
        <taxon>Nematoda</taxon>
        <taxon>Chromadorea</taxon>
        <taxon>Rhabditida</taxon>
        <taxon>Rhabditina</taxon>
        <taxon>Rhabditomorpha</taxon>
        <taxon>Rhabditoidea</taxon>
        <taxon>Rhabditidae</taxon>
        <taxon>Mesorhabditinae</taxon>
        <taxon>Mesorhabditis</taxon>
    </lineage>
</organism>
<feature type="signal peptide" evidence="1">
    <location>
        <begin position="1"/>
        <end position="18"/>
    </location>
</feature>
<accession>A0AAF3JB50</accession>
<dbReference type="Proteomes" id="UP000887575">
    <property type="component" value="Unassembled WGS sequence"/>
</dbReference>